<dbReference type="RefSeq" id="WP_191318780.1">
    <property type="nucleotide sequence ID" value="NZ_BNCG01000004.1"/>
</dbReference>
<dbReference type="SUPFAM" id="SSF50249">
    <property type="entry name" value="Nucleic acid-binding proteins"/>
    <property type="match status" value="1"/>
</dbReference>
<dbReference type="EMBL" id="JBHRYC010000098">
    <property type="protein sequence ID" value="MFC3639676.1"/>
    <property type="molecule type" value="Genomic_DNA"/>
</dbReference>
<keyword evidence="3 7" id="KW-0227">DNA damage</keyword>
<organism evidence="9 10">
    <name type="scientific">Camelimonas fluminis</name>
    <dbReference type="NCBI Taxonomy" id="1576911"/>
    <lineage>
        <taxon>Bacteria</taxon>
        <taxon>Pseudomonadati</taxon>
        <taxon>Pseudomonadota</taxon>
        <taxon>Alphaproteobacteria</taxon>
        <taxon>Hyphomicrobiales</taxon>
        <taxon>Chelatococcaceae</taxon>
        <taxon>Camelimonas</taxon>
    </lineage>
</organism>
<evidence type="ECO:0000313" key="10">
    <source>
        <dbReference type="Proteomes" id="UP001595704"/>
    </source>
</evidence>
<dbReference type="InterPro" id="IPR042242">
    <property type="entry name" value="RecO_C"/>
</dbReference>
<evidence type="ECO:0000256" key="5">
    <source>
        <dbReference type="ARBA" id="ARBA00023204"/>
    </source>
</evidence>
<accession>A0ABV7ULR2</accession>
<gene>
    <name evidence="7 9" type="primary">recO</name>
    <name evidence="9" type="ORF">ACFONL_20245</name>
</gene>
<dbReference type="InterPro" id="IPR037278">
    <property type="entry name" value="ARFGAP/RecO"/>
</dbReference>
<evidence type="ECO:0000256" key="3">
    <source>
        <dbReference type="ARBA" id="ARBA00022763"/>
    </source>
</evidence>
<proteinExistence type="inferred from homology"/>
<evidence type="ECO:0000313" key="9">
    <source>
        <dbReference type="EMBL" id="MFC3639676.1"/>
    </source>
</evidence>
<dbReference type="InterPro" id="IPR012340">
    <property type="entry name" value="NA-bd_OB-fold"/>
</dbReference>
<feature type="domain" description="DNA replication/recombination mediator RecO N-terminal" evidence="8">
    <location>
        <begin position="1"/>
        <end position="68"/>
    </location>
</feature>
<comment type="function">
    <text evidence="7">Involved in DNA repair and RecF pathway recombination.</text>
</comment>
<name>A0ABV7ULR2_9HYPH</name>
<protein>
    <recommendedName>
        <fullName evidence="2 7">DNA repair protein RecO</fullName>
    </recommendedName>
    <alternativeName>
        <fullName evidence="6 7">Recombination protein O</fullName>
    </alternativeName>
</protein>
<reference evidence="10" key="1">
    <citation type="journal article" date="2019" name="Int. J. Syst. Evol. Microbiol.">
        <title>The Global Catalogue of Microorganisms (GCM) 10K type strain sequencing project: providing services to taxonomists for standard genome sequencing and annotation.</title>
        <authorList>
            <consortium name="The Broad Institute Genomics Platform"/>
            <consortium name="The Broad Institute Genome Sequencing Center for Infectious Disease"/>
            <person name="Wu L."/>
            <person name="Ma J."/>
        </authorList>
    </citation>
    <scope>NUCLEOTIDE SEQUENCE [LARGE SCALE GENOMIC DNA]</scope>
    <source>
        <strain evidence="10">KCTC 42282</strain>
    </source>
</reference>
<evidence type="ECO:0000256" key="2">
    <source>
        <dbReference type="ARBA" id="ARBA00021310"/>
    </source>
</evidence>
<dbReference type="InterPro" id="IPR003717">
    <property type="entry name" value="RecO"/>
</dbReference>
<dbReference type="Pfam" id="PF02565">
    <property type="entry name" value="RecO_C"/>
    <property type="match status" value="1"/>
</dbReference>
<dbReference type="PANTHER" id="PTHR33991">
    <property type="entry name" value="DNA REPAIR PROTEIN RECO"/>
    <property type="match status" value="1"/>
</dbReference>
<dbReference type="NCBIfam" id="TIGR00613">
    <property type="entry name" value="reco"/>
    <property type="match status" value="1"/>
</dbReference>
<comment type="similarity">
    <text evidence="1 7">Belongs to the RecO family.</text>
</comment>
<dbReference type="Gene3D" id="1.20.1440.120">
    <property type="entry name" value="Recombination protein O, C-terminal domain"/>
    <property type="match status" value="1"/>
</dbReference>
<dbReference type="HAMAP" id="MF_00201">
    <property type="entry name" value="RecO"/>
    <property type="match status" value="1"/>
</dbReference>
<evidence type="ECO:0000259" key="8">
    <source>
        <dbReference type="Pfam" id="PF11967"/>
    </source>
</evidence>
<dbReference type="Pfam" id="PF11967">
    <property type="entry name" value="RecO_N"/>
    <property type="match status" value="1"/>
</dbReference>
<evidence type="ECO:0000256" key="6">
    <source>
        <dbReference type="ARBA" id="ARBA00033409"/>
    </source>
</evidence>
<evidence type="ECO:0000256" key="7">
    <source>
        <dbReference type="HAMAP-Rule" id="MF_00201"/>
    </source>
</evidence>
<sequence>MEWADEGVVLGARRLGESSVILEVMTRAHGRHAGVVRGGRSGRMRPVLQPGNSVSLVWRARIEEQLGMFAVEGGQLRAARYMGSALALNLLGAAVALTRLLPERDPHADVHDALALLADHVADDAVGPGLLALFELSLLAELGFGLDLSRCAATGVTDDLKYVSPKSGCAVSVAAGEPWKDRLLPLPPFLSGALETAPSPRDVLDALRVTGFFLTRNVYGPRGMPAPDGRERVISILQRMTDVQAP</sequence>
<keyword evidence="10" id="KW-1185">Reference proteome</keyword>
<comment type="caution">
    <text evidence="9">The sequence shown here is derived from an EMBL/GenBank/DDBJ whole genome shotgun (WGS) entry which is preliminary data.</text>
</comment>
<dbReference type="Proteomes" id="UP001595704">
    <property type="component" value="Unassembled WGS sequence"/>
</dbReference>
<dbReference type="SUPFAM" id="SSF57863">
    <property type="entry name" value="ArfGap/RecO-like zinc finger"/>
    <property type="match status" value="1"/>
</dbReference>
<evidence type="ECO:0000256" key="4">
    <source>
        <dbReference type="ARBA" id="ARBA00023172"/>
    </source>
</evidence>
<dbReference type="Gene3D" id="2.40.50.140">
    <property type="entry name" value="Nucleic acid-binding proteins"/>
    <property type="match status" value="1"/>
</dbReference>
<keyword evidence="4 7" id="KW-0233">DNA recombination</keyword>
<evidence type="ECO:0000256" key="1">
    <source>
        <dbReference type="ARBA" id="ARBA00007452"/>
    </source>
</evidence>
<dbReference type="PANTHER" id="PTHR33991:SF1">
    <property type="entry name" value="DNA REPAIR PROTEIN RECO"/>
    <property type="match status" value="1"/>
</dbReference>
<keyword evidence="5 7" id="KW-0234">DNA repair</keyword>
<dbReference type="InterPro" id="IPR022572">
    <property type="entry name" value="DNA_rep/recomb_RecO_N"/>
</dbReference>